<evidence type="ECO:0000256" key="1">
    <source>
        <dbReference type="ARBA" id="ARBA00008324"/>
    </source>
</evidence>
<dbReference type="InterPro" id="IPR003736">
    <property type="entry name" value="PAAI_dom"/>
</dbReference>
<reference evidence="5" key="1">
    <citation type="submission" date="2023-07" db="EMBL/GenBank/DDBJ databases">
        <title>30 novel species of actinomycetes from the DSMZ collection.</title>
        <authorList>
            <person name="Nouioui I."/>
        </authorList>
    </citation>
    <scope>NUCLEOTIDE SEQUENCE [LARGE SCALE GENOMIC DNA]</scope>
    <source>
        <strain evidence="5">DSM 46792</strain>
    </source>
</reference>
<evidence type="ECO:0000313" key="5">
    <source>
        <dbReference type="Proteomes" id="UP001183222"/>
    </source>
</evidence>
<keyword evidence="5" id="KW-1185">Reference proteome</keyword>
<dbReference type="PANTHER" id="PTHR43240:SF5">
    <property type="entry name" value="1,4-DIHYDROXY-2-NAPHTHOYL-COA THIOESTERASE 1"/>
    <property type="match status" value="1"/>
</dbReference>
<dbReference type="SUPFAM" id="SSF54637">
    <property type="entry name" value="Thioesterase/thiol ester dehydrase-isomerase"/>
    <property type="match status" value="1"/>
</dbReference>
<evidence type="ECO:0000313" key="4">
    <source>
        <dbReference type="EMBL" id="MDT0275751.1"/>
    </source>
</evidence>
<dbReference type="RefSeq" id="WP_311344574.1">
    <property type="nucleotide sequence ID" value="NZ_JAVREI010000003.1"/>
</dbReference>
<name>A0ABU2K6C6_9ACTN</name>
<sequence length="135" mass="14483">MTADQPPTPPPFVAAMGFRTEEKSGTRVTGHAVFGPDQHTPWGVVHGGVYCAIVETAASIGASEAVRDQGQFSVGVNNNTDFIRSMVEGRVDVVAEPVQQGRTQQLWQVTLTRTDDGKLVAWGQVRLQNIPLPGS</sequence>
<dbReference type="EC" id="3.1.2.-" evidence="4"/>
<comment type="caution">
    <text evidence="4">The sequence shown here is derived from an EMBL/GenBank/DDBJ whole genome shotgun (WGS) entry which is preliminary data.</text>
</comment>
<comment type="similarity">
    <text evidence="1">Belongs to the thioesterase PaaI family.</text>
</comment>
<dbReference type="InterPro" id="IPR006683">
    <property type="entry name" value="Thioestr_dom"/>
</dbReference>
<keyword evidence="2 4" id="KW-0378">Hydrolase</keyword>
<protein>
    <submittedName>
        <fullName evidence="4">PaaI family thioesterase</fullName>
        <ecNumber evidence="4">3.1.2.-</ecNumber>
    </submittedName>
</protein>
<dbReference type="NCBIfam" id="TIGR00369">
    <property type="entry name" value="unchar_dom_1"/>
    <property type="match status" value="1"/>
</dbReference>
<proteinExistence type="inferred from homology"/>
<dbReference type="EMBL" id="JAVREI010000003">
    <property type="protein sequence ID" value="MDT0275751.1"/>
    <property type="molecule type" value="Genomic_DNA"/>
</dbReference>
<dbReference type="Proteomes" id="UP001183222">
    <property type="component" value="Unassembled WGS sequence"/>
</dbReference>
<evidence type="ECO:0000256" key="2">
    <source>
        <dbReference type="ARBA" id="ARBA00022801"/>
    </source>
</evidence>
<accession>A0ABU2K6C6</accession>
<evidence type="ECO:0000259" key="3">
    <source>
        <dbReference type="Pfam" id="PF03061"/>
    </source>
</evidence>
<dbReference type="Gene3D" id="3.10.129.10">
    <property type="entry name" value="Hotdog Thioesterase"/>
    <property type="match status" value="1"/>
</dbReference>
<gene>
    <name evidence="4" type="ORF">RM425_07525</name>
</gene>
<dbReference type="PANTHER" id="PTHR43240">
    <property type="entry name" value="1,4-DIHYDROXY-2-NAPHTHOYL-COA THIOESTERASE 1"/>
    <property type="match status" value="1"/>
</dbReference>
<dbReference type="InterPro" id="IPR029069">
    <property type="entry name" value="HotDog_dom_sf"/>
</dbReference>
<feature type="domain" description="Thioesterase" evidence="3">
    <location>
        <begin position="43"/>
        <end position="118"/>
    </location>
</feature>
<dbReference type="CDD" id="cd03443">
    <property type="entry name" value="PaaI_thioesterase"/>
    <property type="match status" value="1"/>
</dbReference>
<dbReference type="Pfam" id="PF03061">
    <property type="entry name" value="4HBT"/>
    <property type="match status" value="1"/>
</dbReference>
<organism evidence="4 5">
    <name type="scientific">Blastococcus goldschmidtiae</name>
    <dbReference type="NCBI Taxonomy" id="3075546"/>
    <lineage>
        <taxon>Bacteria</taxon>
        <taxon>Bacillati</taxon>
        <taxon>Actinomycetota</taxon>
        <taxon>Actinomycetes</taxon>
        <taxon>Geodermatophilales</taxon>
        <taxon>Geodermatophilaceae</taxon>
        <taxon>Blastococcus</taxon>
    </lineage>
</organism>
<dbReference type="GO" id="GO:0016787">
    <property type="term" value="F:hydrolase activity"/>
    <property type="evidence" value="ECO:0007669"/>
    <property type="project" value="UniProtKB-KW"/>
</dbReference>